<sequence>MADKSKEFHEFFQETYALFEKTTQYAKYLETLGDKVEITYINELRSVLFHLYSYLDKACENDDKKFEENYYGAREHLYRSYYDVFSLICVILIKKFKNYSDDFSHSVIHAVYPAYFSKIMVELAEVQKLISKIHSSKQLNEQLSSEIDPQLTTAEKIIKNEKITTVLMNWDVELLAYTGLFVEHQQERILEEKRLEALELEKERAHELELAKIGKEDNRFKVNIWVTIAIAIFSVIATLAFTYFYIVPHEAELNKPATSSPASKAK</sequence>
<comment type="caution">
    <text evidence="3">The sequence shown here is derived from an EMBL/GenBank/DDBJ whole genome shotgun (WGS) entry which is preliminary data.</text>
</comment>
<accession>A0A4Q5LL21</accession>
<keyword evidence="2" id="KW-0812">Transmembrane</keyword>
<keyword evidence="2" id="KW-1133">Transmembrane helix</keyword>
<dbReference type="OrthoDB" id="10005131at2"/>
<dbReference type="RefSeq" id="WP_129877277.1">
    <property type="nucleotide sequence ID" value="NZ_SEWG01000005.1"/>
</dbReference>
<organism evidence="3 4">
    <name type="scientific">Mucilaginibacter terrigena</name>
    <dbReference type="NCBI Taxonomy" id="2492395"/>
    <lineage>
        <taxon>Bacteria</taxon>
        <taxon>Pseudomonadati</taxon>
        <taxon>Bacteroidota</taxon>
        <taxon>Sphingobacteriia</taxon>
        <taxon>Sphingobacteriales</taxon>
        <taxon>Sphingobacteriaceae</taxon>
        <taxon>Mucilaginibacter</taxon>
    </lineage>
</organism>
<evidence type="ECO:0000313" key="3">
    <source>
        <dbReference type="EMBL" id="RYU89419.1"/>
    </source>
</evidence>
<name>A0A4Q5LL21_9SPHI</name>
<reference evidence="3 4" key="1">
    <citation type="submission" date="2019-02" db="EMBL/GenBank/DDBJ databases">
        <title>Bacterial novel species Mucilaginibacter sp. 17JY9-4 isolated from soil.</title>
        <authorList>
            <person name="Jung H.-Y."/>
        </authorList>
    </citation>
    <scope>NUCLEOTIDE SEQUENCE [LARGE SCALE GENOMIC DNA]</scope>
    <source>
        <strain evidence="3 4">17JY9-4</strain>
    </source>
</reference>
<evidence type="ECO:0000256" key="1">
    <source>
        <dbReference type="SAM" id="Coils"/>
    </source>
</evidence>
<feature type="transmembrane region" description="Helical" evidence="2">
    <location>
        <begin position="222"/>
        <end position="246"/>
    </location>
</feature>
<keyword evidence="4" id="KW-1185">Reference proteome</keyword>
<dbReference type="Proteomes" id="UP000293331">
    <property type="component" value="Unassembled WGS sequence"/>
</dbReference>
<evidence type="ECO:0000313" key="4">
    <source>
        <dbReference type="Proteomes" id="UP000293331"/>
    </source>
</evidence>
<dbReference type="EMBL" id="SEWG01000005">
    <property type="protein sequence ID" value="RYU89419.1"/>
    <property type="molecule type" value="Genomic_DNA"/>
</dbReference>
<proteinExistence type="predicted"/>
<keyword evidence="1" id="KW-0175">Coiled coil</keyword>
<protein>
    <submittedName>
        <fullName evidence="3">Uncharacterized protein</fullName>
    </submittedName>
</protein>
<gene>
    <name evidence="3" type="ORF">EWM62_13920</name>
</gene>
<dbReference type="AlphaFoldDB" id="A0A4Q5LL21"/>
<feature type="coiled-coil region" evidence="1">
    <location>
        <begin position="181"/>
        <end position="210"/>
    </location>
</feature>
<evidence type="ECO:0000256" key="2">
    <source>
        <dbReference type="SAM" id="Phobius"/>
    </source>
</evidence>
<keyword evidence="2" id="KW-0472">Membrane</keyword>